<accession>A0A9J6EMT3</accession>
<sequence length="179" mass="20800">MNMSAGKKFVPIFERFPAHYRRFLEDMKRKPAPVHYKPPAEKYVRHPVTQVILRTEERPIRVVYPRECHEGIWGGEGIVPGYAPDSSGYHVKYFTPQLKRFVVYSEILDKYMRVTVTERTLILINEHCGFDLYILKVIFRFSAILPVFRQLRAAGPHLPKLAVCMSVSRHTAHPLSSYG</sequence>
<name>A0A9J6EMT3_RHIMP</name>
<dbReference type="GO" id="GO:0003735">
    <property type="term" value="F:structural constituent of ribosome"/>
    <property type="evidence" value="ECO:0007669"/>
    <property type="project" value="InterPro"/>
</dbReference>
<reference evidence="1" key="2">
    <citation type="submission" date="2021-09" db="EMBL/GenBank/DDBJ databases">
        <authorList>
            <person name="Jia N."/>
            <person name="Wang J."/>
            <person name="Shi W."/>
            <person name="Du L."/>
            <person name="Sun Y."/>
            <person name="Zhan W."/>
            <person name="Jiang J."/>
            <person name="Wang Q."/>
            <person name="Zhang B."/>
            <person name="Ji P."/>
            <person name="Sakyi L.B."/>
            <person name="Cui X."/>
            <person name="Yuan T."/>
            <person name="Jiang B."/>
            <person name="Yang W."/>
            <person name="Lam T.T.-Y."/>
            <person name="Chang Q."/>
            <person name="Ding S."/>
            <person name="Wang X."/>
            <person name="Zhu J."/>
            <person name="Ruan X."/>
            <person name="Zhao L."/>
            <person name="Wei J."/>
            <person name="Que T."/>
            <person name="Du C."/>
            <person name="Cheng J."/>
            <person name="Dai P."/>
            <person name="Han X."/>
            <person name="Huang E."/>
            <person name="Gao Y."/>
            <person name="Liu J."/>
            <person name="Shao H."/>
            <person name="Ye R."/>
            <person name="Li L."/>
            <person name="Wei W."/>
            <person name="Wang X."/>
            <person name="Wang C."/>
            <person name="Huo Q."/>
            <person name="Li W."/>
            <person name="Guo W."/>
            <person name="Chen H."/>
            <person name="Chen S."/>
            <person name="Zhou L."/>
            <person name="Zhou L."/>
            <person name="Ni X."/>
            <person name="Tian J."/>
            <person name="Zhou Y."/>
            <person name="Sheng Y."/>
            <person name="Liu T."/>
            <person name="Pan Y."/>
            <person name="Xia L."/>
            <person name="Li J."/>
            <person name="Zhao F."/>
            <person name="Cao W."/>
        </authorList>
    </citation>
    <scope>NUCLEOTIDE SEQUENCE</scope>
    <source>
        <strain evidence="1">Rmic-2018</strain>
        <tissue evidence="1">Larvae</tissue>
    </source>
</reference>
<dbReference type="PANTHER" id="PTHR13528:SF2">
    <property type="entry name" value="LARGE RIBOSOMAL SUBUNIT PROTEIN BL28M"/>
    <property type="match status" value="1"/>
</dbReference>
<gene>
    <name evidence="1" type="ORF">HPB51_006307</name>
</gene>
<reference evidence="1" key="1">
    <citation type="journal article" date="2020" name="Cell">
        <title>Large-Scale Comparative Analyses of Tick Genomes Elucidate Their Genetic Diversity and Vector Capacities.</title>
        <authorList>
            <consortium name="Tick Genome and Microbiome Consortium (TIGMIC)"/>
            <person name="Jia N."/>
            <person name="Wang J."/>
            <person name="Shi W."/>
            <person name="Du L."/>
            <person name="Sun Y."/>
            <person name="Zhan W."/>
            <person name="Jiang J.F."/>
            <person name="Wang Q."/>
            <person name="Zhang B."/>
            <person name="Ji P."/>
            <person name="Bell-Sakyi L."/>
            <person name="Cui X.M."/>
            <person name="Yuan T.T."/>
            <person name="Jiang B.G."/>
            <person name="Yang W.F."/>
            <person name="Lam T.T."/>
            <person name="Chang Q.C."/>
            <person name="Ding S.J."/>
            <person name="Wang X.J."/>
            <person name="Zhu J.G."/>
            <person name="Ruan X.D."/>
            <person name="Zhao L."/>
            <person name="Wei J.T."/>
            <person name="Ye R.Z."/>
            <person name="Que T.C."/>
            <person name="Du C.H."/>
            <person name="Zhou Y.H."/>
            <person name="Cheng J.X."/>
            <person name="Dai P.F."/>
            <person name="Guo W.B."/>
            <person name="Han X.H."/>
            <person name="Huang E.J."/>
            <person name="Li L.F."/>
            <person name="Wei W."/>
            <person name="Gao Y.C."/>
            <person name="Liu J.Z."/>
            <person name="Shao H.Z."/>
            <person name="Wang X."/>
            <person name="Wang C.C."/>
            <person name="Yang T.C."/>
            <person name="Huo Q.B."/>
            <person name="Li W."/>
            <person name="Chen H.Y."/>
            <person name="Chen S.E."/>
            <person name="Zhou L.G."/>
            <person name="Ni X.B."/>
            <person name="Tian J.H."/>
            <person name="Sheng Y."/>
            <person name="Liu T."/>
            <person name="Pan Y.S."/>
            <person name="Xia L.Y."/>
            <person name="Li J."/>
            <person name="Zhao F."/>
            <person name="Cao W.C."/>
        </authorList>
    </citation>
    <scope>NUCLEOTIDE SEQUENCE</scope>
    <source>
        <strain evidence="1">Rmic-2018</strain>
    </source>
</reference>
<dbReference type="AlphaFoldDB" id="A0A9J6EMT3"/>
<keyword evidence="2" id="KW-1185">Reference proteome</keyword>
<organism evidence="1 2">
    <name type="scientific">Rhipicephalus microplus</name>
    <name type="common">Cattle tick</name>
    <name type="synonym">Boophilus microplus</name>
    <dbReference type="NCBI Taxonomy" id="6941"/>
    <lineage>
        <taxon>Eukaryota</taxon>
        <taxon>Metazoa</taxon>
        <taxon>Ecdysozoa</taxon>
        <taxon>Arthropoda</taxon>
        <taxon>Chelicerata</taxon>
        <taxon>Arachnida</taxon>
        <taxon>Acari</taxon>
        <taxon>Parasitiformes</taxon>
        <taxon>Ixodida</taxon>
        <taxon>Ixodoidea</taxon>
        <taxon>Ixodidae</taxon>
        <taxon>Rhipicephalinae</taxon>
        <taxon>Rhipicephalus</taxon>
        <taxon>Boophilus</taxon>
    </lineage>
</organism>
<dbReference type="Proteomes" id="UP000821866">
    <property type="component" value="Chromosome 11"/>
</dbReference>
<dbReference type="PANTHER" id="PTHR13528">
    <property type="entry name" value="39S RIBOSOMAL PROTEIN L28, MITOCHONDRIAL"/>
    <property type="match status" value="1"/>
</dbReference>
<proteinExistence type="predicted"/>
<protein>
    <submittedName>
        <fullName evidence="1">Uncharacterized protein</fullName>
    </submittedName>
</protein>
<comment type="caution">
    <text evidence="1">The sequence shown here is derived from an EMBL/GenBank/DDBJ whole genome shotgun (WGS) entry which is preliminary data.</text>
</comment>
<dbReference type="InterPro" id="IPR026569">
    <property type="entry name" value="Ribosomal_bL28"/>
</dbReference>
<evidence type="ECO:0000313" key="2">
    <source>
        <dbReference type="Proteomes" id="UP000821866"/>
    </source>
</evidence>
<dbReference type="GO" id="GO:0005762">
    <property type="term" value="C:mitochondrial large ribosomal subunit"/>
    <property type="evidence" value="ECO:0007669"/>
    <property type="project" value="TreeGrafter"/>
</dbReference>
<dbReference type="EMBL" id="JABSTU010000003">
    <property type="protein sequence ID" value="KAH8035551.1"/>
    <property type="molecule type" value="Genomic_DNA"/>
</dbReference>
<evidence type="ECO:0000313" key="1">
    <source>
        <dbReference type="EMBL" id="KAH8035551.1"/>
    </source>
</evidence>
<dbReference type="VEuPathDB" id="VectorBase:LOC119180873"/>